<proteinExistence type="predicted"/>
<dbReference type="InterPro" id="IPR029058">
    <property type="entry name" value="AB_hydrolase_fold"/>
</dbReference>
<dbReference type="Pfam" id="PF12697">
    <property type="entry name" value="Abhydrolase_6"/>
    <property type="match status" value="1"/>
</dbReference>
<comment type="caution">
    <text evidence="3">The sequence shown here is derived from an EMBL/GenBank/DDBJ whole genome shotgun (WGS) entry which is preliminary data.</text>
</comment>
<dbReference type="InterPro" id="IPR050266">
    <property type="entry name" value="AB_hydrolase_sf"/>
</dbReference>
<keyword evidence="3" id="KW-0378">Hydrolase</keyword>
<feature type="region of interest" description="Disordered" evidence="1">
    <location>
        <begin position="1"/>
        <end position="24"/>
    </location>
</feature>
<dbReference type="GO" id="GO:0016787">
    <property type="term" value="F:hydrolase activity"/>
    <property type="evidence" value="ECO:0007669"/>
    <property type="project" value="UniProtKB-KW"/>
</dbReference>
<keyword evidence="4" id="KW-1185">Reference proteome</keyword>
<dbReference type="Gene3D" id="3.40.50.1820">
    <property type="entry name" value="alpha/beta hydrolase"/>
    <property type="match status" value="1"/>
</dbReference>
<dbReference type="PANTHER" id="PTHR43798:SF33">
    <property type="entry name" value="HYDROLASE, PUTATIVE (AFU_ORTHOLOGUE AFUA_2G14860)-RELATED"/>
    <property type="match status" value="1"/>
</dbReference>
<reference evidence="3 4" key="1">
    <citation type="submission" date="2020-01" db="EMBL/GenBank/DDBJ databases">
        <title>Investigation of new actinobacteria for the biodesulphurisation of diesel fuel.</title>
        <authorList>
            <person name="Athi Narayanan S.M."/>
        </authorList>
    </citation>
    <scope>NUCLEOTIDE SEQUENCE [LARGE SCALE GENOMIC DNA]</scope>
    <source>
        <strain evidence="3 4">213E</strain>
    </source>
</reference>
<dbReference type="PRINTS" id="PR00111">
    <property type="entry name" value="ABHYDROLASE"/>
</dbReference>
<dbReference type="GO" id="GO:0016020">
    <property type="term" value="C:membrane"/>
    <property type="evidence" value="ECO:0007669"/>
    <property type="project" value="TreeGrafter"/>
</dbReference>
<evidence type="ECO:0000313" key="3">
    <source>
        <dbReference type="EMBL" id="NDK89503.1"/>
    </source>
</evidence>
<sequence>MQSRGTDTLAPAGSGGRENRLSRSAVEPLAWQDGSVSTLHSLTFGPPPEQASATVLALHGLTGHARRWESMSAIYLHDMHVVAPDLIGHGRSPWRPPWAIENHVRALSELVDATIPVSAQPVVLVGHSFGGTLAIHLANHRPEVFKGLVLLDPAQGLDPEFALTVATDSLDHWDYADADAARAAKRAEGWAAVPDAILEAEIAEHLTARPHGRVGWRVSAPMAAASWSEMSRPAVLPPPGLPTHVVVADRVDPPFVRPGFLDACATERPESVHVHHADCEHMVPFLEPELCAELVRSLA</sequence>
<dbReference type="SUPFAM" id="SSF53474">
    <property type="entry name" value="alpha/beta-Hydrolases"/>
    <property type="match status" value="1"/>
</dbReference>
<dbReference type="EMBL" id="JAADZU010000018">
    <property type="protein sequence ID" value="NDK89503.1"/>
    <property type="molecule type" value="Genomic_DNA"/>
</dbReference>
<protein>
    <submittedName>
        <fullName evidence="3">Alpha/beta fold hydrolase</fullName>
    </submittedName>
</protein>
<evidence type="ECO:0000256" key="1">
    <source>
        <dbReference type="SAM" id="MobiDB-lite"/>
    </source>
</evidence>
<evidence type="ECO:0000313" key="4">
    <source>
        <dbReference type="Proteomes" id="UP000466307"/>
    </source>
</evidence>
<organism evidence="3 4">
    <name type="scientific">Gordonia desulfuricans</name>
    <dbReference type="NCBI Taxonomy" id="89051"/>
    <lineage>
        <taxon>Bacteria</taxon>
        <taxon>Bacillati</taxon>
        <taxon>Actinomycetota</taxon>
        <taxon>Actinomycetes</taxon>
        <taxon>Mycobacteriales</taxon>
        <taxon>Gordoniaceae</taxon>
        <taxon>Gordonia</taxon>
    </lineage>
</organism>
<dbReference type="AlphaFoldDB" id="A0A7K3LMT9"/>
<name>A0A7K3LMT9_9ACTN</name>
<dbReference type="Proteomes" id="UP000466307">
    <property type="component" value="Unassembled WGS sequence"/>
</dbReference>
<evidence type="ECO:0000259" key="2">
    <source>
        <dbReference type="Pfam" id="PF12697"/>
    </source>
</evidence>
<dbReference type="InterPro" id="IPR000073">
    <property type="entry name" value="AB_hydrolase_1"/>
</dbReference>
<accession>A0A7K3LMT9</accession>
<dbReference type="PANTHER" id="PTHR43798">
    <property type="entry name" value="MONOACYLGLYCEROL LIPASE"/>
    <property type="match status" value="1"/>
</dbReference>
<feature type="domain" description="AB hydrolase-1" evidence="2">
    <location>
        <begin position="55"/>
        <end position="293"/>
    </location>
</feature>
<gene>
    <name evidence="3" type="ORF">GYA93_07895</name>
</gene>